<evidence type="ECO:0000256" key="6">
    <source>
        <dbReference type="SAM" id="MobiDB-lite"/>
    </source>
</evidence>
<evidence type="ECO:0000313" key="8">
    <source>
        <dbReference type="EMBL" id="GMR40750.1"/>
    </source>
</evidence>
<evidence type="ECO:0000256" key="4">
    <source>
        <dbReference type="ARBA" id="ARBA00022989"/>
    </source>
</evidence>
<feature type="non-terminal residue" evidence="8">
    <location>
        <position position="290"/>
    </location>
</feature>
<organism evidence="8 9">
    <name type="scientific">Pristionchus mayeri</name>
    <dbReference type="NCBI Taxonomy" id="1317129"/>
    <lineage>
        <taxon>Eukaryota</taxon>
        <taxon>Metazoa</taxon>
        <taxon>Ecdysozoa</taxon>
        <taxon>Nematoda</taxon>
        <taxon>Chromadorea</taxon>
        <taxon>Rhabditida</taxon>
        <taxon>Rhabditina</taxon>
        <taxon>Diplogasteromorpha</taxon>
        <taxon>Diplogasteroidea</taxon>
        <taxon>Neodiplogasteridae</taxon>
        <taxon>Pristionchus</taxon>
    </lineage>
</organism>
<evidence type="ECO:0000256" key="7">
    <source>
        <dbReference type="SAM" id="Phobius"/>
    </source>
</evidence>
<evidence type="ECO:0000256" key="2">
    <source>
        <dbReference type="ARBA" id="ARBA00009700"/>
    </source>
</evidence>
<feature type="transmembrane region" description="Helical" evidence="7">
    <location>
        <begin position="132"/>
        <end position="152"/>
    </location>
</feature>
<comment type="similarity">
    <text evidence="2">Belongs to the TMEM120 family.</text>
</comment>
<accession>A0AAN4ZNB7</accession>
<keyword evidence="9" id="KW-1185">Reference proteome</keyword>
<dbReference type="GO" id="GO:0016020">
    <property type="term" value="C:membrane"/>
    <property type="evidence" value="ECO:0007669"/>
    <property type="project" value="UniProtKB-SubCell"/>
</dbReference>
<comment type="caution">
    <text evidence="8">The sequence shown here is derived from an EMBL/GenBank/DDBJ whole genome shotgun (WGS) entry which is preliminary data.</text>
</comment>
<keyword evidence="4 7" id="KW-1133">Transmembrane helix</keyword>
<evidence type="ECO:0000256" key="3">
    <source>
        <dbReference type="ARBA" id="ARBA00022692"/>
    </source>
</evidence>
<feature type="non-terminal residue" evidence="8">
    <location>
        <position position="1"/>
    </location>
</feature>
<gene>
    <name evidence="8" type="ORF">PMAYCL1PPCAC_10945</name>
</gene>
<dbReference type="Pfam" id="PF07851">
    <property type="entry name" value="TMEM120A-B"/>
    <property type="match status" value="1"/>
</dbReference>
<dbReference type="Proteomes" id="UP001328107">
    <property type="component" value="Unassembled WGS sequence"/>
</dbReference>
<name>A0AAN4ZNB7_9BILA</name>
<feature type="transmembrane region" description="Helical" evidence="7">
    <location>
        <begin position="248"/>
        <end position="273"/>
    </location>
</feature>
<dbReference type="InterPro" id="IPR012926">
    <property type="entry name" value="TMEM120A/B"/>
</dbReference>
<comment type="subcellular location">
    <subcellularLocation>
        <location evidence="1">Membrane</location>
        <topology evidence="1">Multi-pass membrane protein</topology>
    </subcellularLocation>
</comment>
<evidence type="ECO:0000256" key="1">
    <source>
        <dbReference type="ARBA" id="ARBA00004141"/>
    </source>
</evidence>
<dbReference type="AlphaFoldDB" id="A0AAN4ZNB7"/>
<dbReference type="PANTHER" id="PTHR21433">
    <property type="entry name" value="TRANSMEMBRANE PROTEIN INDUCED BY TUMOR NECROSIS FACTOR ALPHA"/>
    <property type="match status" value="1"/>
</dbReference>
<sequence length="290" mass="32909">KPSFFIATNERCAHCGAPPSSSSGLTTPRDPSPAKAPEKSEKPKKINNGWYLSIILGNNIDLTMSSSERFNFKKDYENFKVRVTATMFAALCYASMFPSRASDSICIFLAIWYYCTLTVRESILILNGSSIHWWWVAHHYLATALAGVIITWPDDEAYQEFRPQAGIFSMYICVVQQLQYQYQSGCLRRLHALGSLKSEMDVTLEGFASWMFHGLTFLLPFLAIAYFFELYNSYSLLMMWLSREHCVWQVLGLSVLLAIVGVGNLIMVSGIVFQKIKETPTERKHSLTSK</sequence>
<keyword evidence="3 7" id="KW-0812">Transmembrane</keyword>
<evidence type="ECO:0000256" key="5">
    <source>
        <dbReference type="ARBA" id="ARBA00023136"/>
    </source>
</evidence>
<keyword evidence="5 7" id="KW-0472">Membrane</keyword>
<protein>
    <submittedName>
        <fullName evidence="8">Uncharacterized protein</fullName>
    </submittedName>
</protein>
<proteinExistence type="inferred from homology"/>
<dbReference type="EMBL" id="BTRK01000003">
    <property type="protein sequence ID" value="GMR40750.1"/>
    <property type="molecule type" value="Genomic_DNA"/>
</dbReference>
<reference evidence="9" key="1">
    <citation type="submission" date="2022-10" db="EMBL/GenBank/DDBJ databases">
        <title>Genome assembly of Pristionchus species.</title>
        <authorList>
            <person name="Yoshida K."/>
            <person name="Sommer R.J."/>
        </authorList>
    </citation>
    <scope>NUCLEOTIDE SEQUENCE [LARGE SCALE GENOMIC DNA]</scope>
    <source>
        <strain evidence="9">RS5460</strain>
    </source>
</reference>
<evidence type="ECO:0000313" key="9">
    <source>
        <dbReference type="Proteomes" id="UP001328107"/>
    </source>
</evidence>
<feature type="region of interest" description="Disordered" evidence="6">
    <location>
        <begin position="15"/>
        <end position="43"/>
    </location>
</feature>
<feature type="transmembrane region" description="Helical" evidence="7">
    <location>
        <begin position="207"/>
        <end position="228"/>
    </location>
</feature>
<dbReference type="PANTHER" id="PTHR21433:SF0">
    <property type="entry name" value="TRANSMEMBRANE PROTEIN 120 HOMOLOG"/>
    <property type="match status" value="1"/>
</dbReference>
<feature type="transmembrane region" description="Helical" evidence="7">
    <location>
        <begin position="105"/>
        <end position="126"/>
    </location>
</feature>